<comment type="caution">
    <text evidence="8">The sequence shown here is derived from an EMBL/GenBank/DDBJ whole genome shotgun (WGS) entry which is preliminary data.</text>
</comment>
<name>A0AA39QVE4_9LECA</name>
<evidence type="ECO:0000313" key="9">
    <source>
        <dbReference type="Proteomes" id="UP001166286"/>
    </source>
</evidence>
<accession>A0AA39QVE4</accession>
<dbReference type="InterPro" id="IPR016166">
    <property type="entry name" value="FAD-bd_PCMH"/>
</dbReference>
<dbReference type="Pfam" id="PF01565">
    <property type="entry name" value="FAD_binding_4"/>
    <property type="match status" value="1"/>
</dbReference>
<evidence type="ECO:0000256" key="5">
    <source>
        <dbReference type="ARBA" id="ARBA00023002"/>
    </source>
</evidence>
<reference evidence="8" key="1">
    <citation type="submission" date="2023-03" db="EMBL/GenBank/DDBJ databases">
        <title>Complete genome of Cladonia borealis.</title>
        <authorList>
            <person name="Park H."/>
        </authorList>
    </citation>
    <scope>NUCLEOTIDE SEQUENCE</scope>
    <source>
        <strain evidence="8">ANT050790</strain>
    </source>
</reference>
<dbReference type="EC" id="1.3.1.72" evidence="2"/>
<dbReference type="GO" id="GO:0008202">
    <property type="term" value="P:steroid metabolic process"/>
    <property type="evidence" value="ECO:0007669"/>
    <property type="project" value="TreeGrafter"/>
</dbReference>
<keyword evidence="5" id="KW-0560">Oxidoreductase</keyword>
<dbReference type="GO" id="GO:0050614">
    <property type="term" value="F:Delta24-sterol reductase activity"/>
    <property type="evidence" value="ECO:0007669"/>
    <property type="project" value="UniProtKB-EC"/>
</dbReference>
<gene>
    <name evidence="8" type="ORF">JMJ35_008842</name>
</gene>
<dbReference type="PANTHER" id="PTHR10801">
    <property type="entry name" value="24-DEHYDROCHOLESTEROL REDUCTASE"/>
    <property type="match status" value="1"/>
</dbReference>
<organism evidence="8 9">
    <name type="scientific">Cladonia borealis</name>
    <dbReference type="NCBI Taxonomy" id="184061"/>
    <lineage>
        <taxon>Eukaryota</taxon>
        <taxon>Fungi</taxon>
        <taxon>Dikarya</taxon>
        <taxon>Ascomycota</taxon>
        <taxon>Pezizomycotina</taxon>
        <taxon>Lecanoromycetes</taxon>
        <taxon>OSLEUM clade</taxon>
        <taxon>Lecanoromycetidae</taxon>
        <taxon>Lecanorales</taxon>
        <taxon>Lecanorineae</taxon>
        <taxon>Cladoniaceae</taxon>
        <taxon>Cladonia</taxon>
    </lineage>
</organism>
<evidence type="ECO:0000256" key="1">
    <source>
        <dbReference type="ARBA" id="ARBA00004167"/>
    </source>
</evidence>
<keyword evidence="3" id="KW-0812">Transmembrane</keyword>
<dbReference type="InterPro" id="IPR006094">
    <property type="entry name" value="Oxid_FAD_bind_N"/>
</dbReference>
<dbReference type="GO" id="GO:0016020">
    <property type="term" value="C:membrane"/>
    <property type="evidence" value="ECO:0007669"/>
    <property type="project" value="UniProtKB-SubCell"/>
</dbReference>
<dbReference type="InterPro" id="IPR036318">
    <property type="entry name" value="FAD-bd_PCMH-like_sf"/>
</dbReference>
<evidence type="ECO:0000256" key="2">
    <source>
        <dbReference type="ARBA" id="ARBA00012405"/>
    </source>
</evidence>
<keyword evidence="6" id="KW-0472">Membrane</keyword>
<dbReference type="InterPro" id="IPR016169">
    <property type="entry name" value="FAD-bd_PCMH_sub2"/>
</dbReference>
<evidence type="ECO:0000259" key="7">
    <source>
        <dbReference type="PROSITE" id="PS51387"/>
    </source>
</evidence>
<keyword evidence="4" id="KW-1133">Transmembrane helix</keyword>
<evidence type="ECO:0000256" key="6">
    <source>
        <dbReference type="ARBA" id="ARBA00023136"/>
    </source>
</evidence>
<dbReference type="GO" id="GO:0071949">
    <property type="term" value="F:FAD binding"/>
    <property type="evidence" value="ECO:0007669"/>
    <property type="project" value="InterPro"/>
</dbReference>
<protein>
    <recommendedName>
        <fullName evidence="2">Delta(24)-sterol reductase</fullName>
        <ecNumber evidence="2">1.3.1.72</ecNumber>
    </recommendedName>
</protein>
<sequence length="516" mass="58304">MGTHEDAVASIAAEVLGFYERSEPFRVYHGSTYSTRPSDRQLNKMVDTSKLDGILEVDGQGMTILVEPNVSMDKLVDSTLPYGLIPPVVMEFPGITVGGGFAGTAGESSSFRHGMFEKTVLCIEIVLANGDVVTASREQNADLFHGASSSLGTLGILTLLKVELVDARSYVELTYHPTGGVSEALEKLKDLIKDDSIDYLDGILFSPERGTICSGRLMDEASGPVQRFTRATDPWFYQHAERLNFTPPDAVFVESVPLVDYLFRYDRGAFWTGKYSFRYFMVPFNRITRWILDGFMHTRVMYHALHQSGHSNRYVLQDIAVPFAGAKELVGHIEESIGCYPLWLCPISRGGESLQSNFGLFPNRDANSDEGEPIVSFGVWGPGPRDSRAFVKINRDLEQKIQEVGGRKWLYAVTHYTEDEFWSIYNRKEYEALRAKYHAIYLPSIYEKVKFRMDEEHNVVRGTWKARLKGAFWSIWPLSGLYGVCKAATGGEYLLLKSHGRELEDERKLFEKRREL</sequence>
<dbReference type="Proteomes" id="UP001166286">
    <property type="component" value="Unassembled WGS sequence"/>
</dbReference>
<dbReference type="EMBL" id="JAFEKC020000020">
    <property type="protein sequence ID" value="KAK0508566.1"/>
    <property type="molecule type" value="Genomic_DNA"/>
</dbReference>
<evidence type="ECO:0000313" key="8">
    <source>
        <dbReference type="EMBL" id="KAK0508566.1"/>
    </source>
</evidence>
<keyword evidence="9" id="KW-1185">Reference proteome</keyword>
<dbReference type="GO" id="GO:0005737">
    <property type="term" value="C:cytoplasm"/>
    <property type="evidence" value="ECO:0007669"/>
    <property type="project" value="TreeGrafter"/>
</dbReference>
<evidence type="ECO:0000256" key="3">
    <source>
        <dbReference type="ARBA" id="ARBA00022692"/>
    </source>
</evidence>
<dbReference type="GO" id="GO:0000246">
    <property type="term" value="F:Delta24(24-1) sterol reductase activity"/>
    <property type="evidence" value="ECO:0007669"/>
    <property type="project" value="TreeGrafter"/>
</dbReference>
<dbReference type="PANTHER" id="PTHR10801:SF0">
    <property type="entry name" value="DELTA(24)-STEROL REDUCTASE"/>
    <property type="match status" value="1"/>
</dbReference>
<dbReference type="InterPro" id="IPR040165">
    <property type="entry name" value="Diminuto-like"/>
</dbReference>
<dbReference type="SUPFAM" id="SSF56176">
    <property type="entry name" value="FAD-binding/transporter-associated domain-like"/>
    <property type="match status" value="1"/>
</dbReference>
<proteinExistence type="predicted"/>
<evidence type="ECO:0000256" key="4">
    <source>
        <dbReference type="ARBA" id="ARBA00022989"/>
    </source>
</evidence>
<dbReference type="AlphaFoldDB" id="A0AA39QVE4"/>
<dbReference type="Gene3D" id="3.30.465.10">
    <property type="match status" value="1"/>
</dbReference>
<feature type="domain" description="FAD-binding PCMH-type" evidence="7">
    <location>
        <begin position="1"/>
        <end position="167"/>
    </location>
</feature>
<comment type="subcellular location">
    <subcellularLocation>
        <location evidence="1">Membrane</location>
        <topology evidence="1">Single-pass membrane protein</topology>
    </subcellularLocation>
</comment>
<dbReference type="PROSITE" id="PS51387">
    <property type="entry name" value="FAD_PCMH"/>
    <property type="match status" value="1"/>
</dbReference>